<dbReference type="Pfam" id="PF00428">
    <property type="entry name" value="Ribosomal_60s"/>
    <property type="match status" value="1"/>
</dbReference>
<evidence type="ECO:0000256" key="4">
    <source>
        <dbReference type="HAMAP-Rule" id="MF_01478"/>
    </source>
</evidence>
<dbReference type="InterPro" id="IPR044076">
    <property type="entry name" value="Ribosomal_P2"/>
</dbReference>
<protein>
    <recommendedName>
        <fullName evidence="4">Large ribosomal subunit protein P1</fullName>
    </recommendedName>
</protein>
<comment type="function">
    <text evidence="4">Forms part of the ribosomal stalk, playing a central role in the interaction of the ribosome with GTP-bound translation factors.</text>
</comment>
<dbReference type="Gene3D" id="1.10.10.1410">
    <property type="match status" value="1"/>
</dbReference>
<gene>
    <name evidence="4" type="primary">rpl12</name>
    <name evidence="6" type="ORF">LBHPMFOL_00021</name>
</gene>
<evidence type="ECO:0000256" key="2">
    <source>
        <dbReference type="ARBA" id="ARBA00022980"/>
    </source>
</evidence>
<dbReference type="HAMAP" id="MF_01478">
    <property type="entry name" value="Ribosomal_L12_arch"/>
    <property type="match status" value="1"/>
</dbReference>
<sequence>MEYIYAALLLHDSGKEITENGIAAIMKAAGTESDKGRIKALISALSDVNIDEAMAQAQPAYAPAAMAPAPAAVPAQAAAEAPKAAAETKKEEKKKEEEEEKAEETGMEGLASLFG</sequence>
<organism evidence="6">
    <name type="scientific">Candidatus Methanophagaceae archaeon ANME-1 ERB6</name>
    <dbReference type="NCBI Taxonomy" id="2759912"/>
    <lineage>
        <taxon>Archaea</taxon>
        <taxon>Methanobacteriati</taxon>
        <taxon>Methanobacteriota</taxon>
        <taxon>Stenosarchaea group</taxon>
        <taxon>Methanomicrobia</taxon>
        <taxon>Candidatus Methanophagales</taxon>
        <taxon>Candidatus Methanophagaceae</taxon>
    </lineage>
</organism>
<comment type="similarity">
    <text evidence="1 4">Belongs to the eukaryotic ribosomal protein P1/P2 family.</text>
</comment>
<evidence type="ECO:0000256" key="3">
    <source>
        <dbReference type="ARBA" id="ARBA00023274"/>
    </source>
</evidence>
<comment type="subunit">
    <text evidence="4">Part of the 50S ribosomal subunit. Homodimer, it forms part of the ribosomal stalk which helps the ribosome interact with GTP-bound translation factors. Forms a heptameric L10(L12)2(L12)2(L12)2 complex, where L10 forms an elongated spine to which the L12 dimers bind in a sequential fashion.</text>
</comment>
<dbReference type="InterPro" id="IPR038716">
    <property type="entry name" value="P1/P2_N_sf"/>
</dbReference>
<evidence type="ECO:0000256" key="1">
    <source>
        <dbReference type="ARBA" id="ARBA00005436"/>
    </source>
</evidence>
<dbReference type="CDD" id="cd05832">
    <property type="entry name" value="Ribosomal_L12p"/>
    <property type="match status" value="1"/>
</dbReference>
<dbReference type="PANTHER" id="PTHR21141:SF5">
    <property type="entry name" value="LARGE RIBOSOMAL SUBUNIT PROTEIN P2"/>
    <property type="match status" value="1"/>
</dbReference>
<feature type="compositionally biased region" description="Basic and acidic residues" evidence="5">
    <location>
        <begin position="86"/>
        <end position="96"/>
    </location>
</feature>
<feature type="region of interest" description="Disordered" evidence="5">
    <location>
        <begin position="73"/>
        <end position="115"/>
    </location>
</feature>
<dbReference type="FunFam" id="1.10.10.1410:FF:000002">
    <property type="entry name" value="60S acidic ribosomal protein P2"/>
    <property type="match status" value="1"/>
</dbReference>
<evidence type="ECO:0000256" key="5">
    <source>
        <dbReference type="SAM" id="MobiDB-lite"/>
    </source>
</evidence>
<dbReference type="PANTHER" id="PTHR21141">
    <property type="entry name" value="60S ACIDIC RIBOSOMAL PROTEIN FAMILY MEMBER"/>
    <property type="match status" value="1"/>
</dbReference>
<reference evidence="6" key="1">
    <citation type="submission" date="2020-06" db="EMBL/GenBank/DDBJ databases">
        <title>Unique genomic features of the anaerobic methanotrophic archaea.</title>
        <authorList>
            <person name="Chadwick G.L."/>
            <person name="Skennerton C.T."/>
            <person name="Laso-Perez R."/>
            <person name="Leu A.O."/>
            <person name="Speth D.R."/>
            <person name="Yu H."/>
            <person name="Morgan-Lang C."/>
            <person name="Hatzenpichler R."/>
            <person name="Goudeau D."/>
            <person name="Malmstrom R."/>
            <person name="Brazelton W.J."/>
            <person name="Woyke T."/>
            <person name="Hallam S.J."/>
            <person name="Tyson G.W."/>
            <person name="Wegener G."/>
            <person name="Boetius A."/>
            <person name="Orphan V."/>
        </authorList>
    </citation>
    <scope>NUCLEOTIDE SEQUENCE</scope>
</reference>
<dbReference type="GO" id="GO:0002182">
    <property type="term" value="P:cytoplasmic translational elongation"/>
    <property type="evidence" value="ECO:0007669"/>
    <property type="project" value="InterPro"/>
</dbReference>
<dbReference type="GO" id="GO:0003735">
    <property type="term" value="F:structural constituent of ribosome"/>
    <property type="evidence" value="ECO:0007669"/>
    <property type="project" value="InterPro"/>
</dbReference>
<proteinExistence type="inferred from homology"/>
<dbReference type="AlphaFoldDB" id="A0A7G9YUR8"/>
<dbReference type="EMBL" id="MT631477">
    <property type="protein sequence ID" value="QNO51752.1"/>
    <property type="molecule type" value="Genomic_DNA"/>
</dbReference>
<accession>A0A7G9YUR8</accession>
<dbReference type="InterPro" id="IPR027534">
    <property type="entry name" value="Ribosomal_P1/P2"/>
</dbReference>
<name>A0A7G9YUR8_9EURY</name>
<keyword evidence="3 4" id="KW-0687">Ribonucleoprotein</keyword>
<feature type="compositionally biased region" description="Acidic residues" evidence="5">
    <location>
        <begin position="97"/>
        <end position="106"/>
    </location>
</feature>
<dbReference type="InterPro" id="IPR022295">
    <property type="entry name" value="Ribosomal_P1_arc"/>
</dbReference>
<feature type="compositionally biased region" description="Low complexity" evidence="5">
    <location>
        <begin position="73"/>
        <end position="85"/>
    </location>
</feature>
<evidence type="ECO:0000313" key="6">
    <source>
        <dbReference type="EMBL" id="QNO51752.1"/>
    </source>
</evidence>
<dbReference type="NCBIfam" id="TIGR03685">
    <property type="entry name" value="ribo_P1_arch"/>
    <property type="match status" value="1"/>
</dbReference>
<keyword evidence="2 4" id="KW-0689">Ribosomal protein</keyword>
<dbReference type="GO" id="GO:0022625">
    <property type="term" value="C:cytosolic large ribosomal subunit"/>
    <property type="evidence" value="ECO:0007669"/>
    <property type="project" value="InterPro"/>
</dbReference>